<proteinExistence type="predicted"/>
<name>I7MK21_TETTS</name>
<keyword evidence="2" id="KW-0472">Membrane</keyword>
<dbReference type="KEGG" id="tet:TTHERM_00340130"/>
<gene>
    <name evidence="3" type="ORF">TTHERM_00340130</name>
</gene>
<evidence type="ECO:0000313" key="4">
    <source>
        <dbReference type="Proteomes" id="UP000009168"/>
    </source>
</evidence>
<keyword evidence="1" id="KW-0175">Coiled coil</keyword>
<keyword evidence="2" id="KW-0812">Transmembrane</keyword>
<evidence type="ECO:0000256" key="1">
    <source>
        <dbReference type="SAM" id="Coils"/>
    </source>
</evidence>
<dbReference type="GeneID" id="7828080"/>
<evidence type="ECO:0000256" key="2">
    <source>
        <dbReference type="SAM" id="Phobius"/>
    </source>
</evidence>
<accession>I7MK21</accession>
<dbReference type="AlphaFoldDB" id="I7MK21"/>
<feature type="coiled-coil region" evidence="1">
    <location>
        <begin position="461"/>
        <end position="495"/>
    </location>
</feature>
<evidence type="ECO:0000313" key="3">
    <source>
        <dbReference type="EMBL" id="EAR97432.2"/>
    </source>
</evidence>
<feature type="transmembrane region" description="Helical" evidence="2">
    <location>
        <begin position="7"/>
        <end position="30"/>
    </location>
</feature>
<dbReference type="EMBL" id="GG662666">
    <property type="protein sequence ID" value="EAR97432.2"/>
    <property type="molecule type" value="Genomic_DNA"/>
</dbReference>
<organism evidence="3 4">
    <name type="scientific">Tetrahymena thermophila (strain SB210)</name>
    <dbReference type="NCBI Taxonomy" id="312017"/>
    <lineage>
        <taxon>Eukaryota</taxon>
        <taxon>Sar</taxon>
        <taxon>Alveolata</taxon>
        <taxon>Ciliophora</taxon>
        <taxon>Intramacronucleata</taxon>
        <taxon>Oligohymenophorea</taxon>
        <taxon>Hymenostomatida</taxon>
        <taxon>Tetrahymenina</taxon>
        <taxon>Tetrahymenidae</taxon>
        <taxon>Tetrahymena</taxon>
    </lineage>
</organism>
<protein>
    <recommendedName>
        <fullName evidence="5">Transmembrane protein</fullName>
    </recommendedName>
</protein>
<reference evidence="4" key="1">
    <citation type="journal article" date="2006" name="PLoS Biol.">
        <title>Macronuclear genome sequence of the ciliate Tetrahymena thermophila, a model eukaryote.</title>
        <authorList>
            <person name="Eisen J.A."/>
            <person name="Coyne R.S."/>
            <person name="Wu M."/>
            <person name="Wu D."/>
            <person name="Thiagarajan M."/>
            <person name="Wortman J.R."/>
            <person name="Badger J.H."/>
            <person name="Ren Q."/>
            <person name="Amedeo P."/>
            <person name="Jones K.M."/>
            <person name="Tallon L.J."/>
            <person name="Delcher A.L."/>
            <person name="Salzberg S.L."/>
            <person name="Silva J.C."/>
            <person name="Haas B.J."/>
            <person name="Majoros W.H."/>
            <person name="Farzad M."/>
            <person name="Carlton J.M."/>
            <person name="Smith R.K. Jr."/>
            <person name="Garg J."/>
            <person name="Pearlman R.E."/>
            <person name="Karrer K.M."/>
            <person name="Sun L."/>
            <person name="Manning G."/>
            <person name="Elde N.C."/>
            <person name="Turkewitz A.P."/>
            <person name="Asai D.J."/>
            <person name="Wilkes D.E."/>
            <person name="Wang Y."/>
            <person name="Cai H."/>
            <person name="Collins K."/>
            <person name="Stewart B.A."/>
            <person name="Lee S.R."/>
            <person name="Wilamowska K."/>
            <person name="Weinberg Z."/>
            <person name="Ruzzo W.L."/>
            <person name="Wloga D."/>
            <person name="Gaertig J."/>
            <person name="Frankel J."/>
            <person name="Tsao C.-C."/>
            <person name="Gorovsky M.A."/>
            <person name="Keeling P.J."/>
            <person name="Waller R.F."/>
            <person name="Patron N.J."/>
            <person name="Cherry J.M."/>
            <person name="Stover N.A."/>
            <person name="Krieger C.J."/>
            <person name="del Toro C."/>
            <person name="Ryder H.F."/>
            <person name="Williamson S.C."/>
            <person name="Barbeau R.A."/>
            <person name="Hamilton E.P."/>
            <person name="Orias E."/>
        </authorList>
    </citation>
    <scope>NUCLEOTIDE SEQUENCE [LARGE SCALE GENOMIC DNA]</scope>
    <source>
        <strain evidence="4">SB210</strain>
    </source>
</reference>
<evidence type="ECO:0008006" key="5">
    <source>
        <dbReference type="Google" id="ProtNLM"/>
    </source>
</evidence>
<keyword evidence="4" id="KW-1185">Reference proteome</keyword>
<keyword evidence="2" id="KW-1133">Transmembrane helix</keyword>
<dbReference type="Proteomes" id="UP000009168">
    <property type="component" value="Unassembled WGS sequence"/>
</dbReference>
<sequence length="623" mass="73933">MKQSFYLFFFCYLSNQFTLLLYGLLLIFSIGQTNLITKHFLTNQLTQYLSFNILDHFITWTQMRQTNNQITIIQSDKVQDNNSSSNSPMRKYLMDKREQKRIKKIFSEHKKNEARLFSVPKFSKDDPTIRDLEIAKYNLQKYSRELPAFQGLKKQLISQETNIKLLRVNNQKGNLSYRQSKMNESVEYNRQSQLEQFLKNTRNQSFNMCQKEQLPNVKQTFKDQAIKNYVFESVTKRNKIDDIIKKLEQSKQEISNKHQGLESPFQKKIQKLKEDRLKSQEREFNIYNSMPFDPCQRKIKRERYLAYKFDPELPFLTLGKFHPKNKINDRYSNITNHEVLEQTNDLNIDQNSSNMVRNSIFDNQNLEKNQLQQGTQIFNTQQSIVEASRRASVVSQLDQFDDQINISQDIEDQKFIDSVFNSRESSNKKMQKIIEGNQKLLKQIKKNSNSKGLFDSLNYFTNDRRQQNQELTEMLQQLNSNRDRTLQKKREVYQDLFVQSAQVSPQKKKKVRDDLNKFLQQILKDNKRQQQIFKNLIQELNNSHKIIPEDILEALDEMATVLNQGRILFQENLLKIQVLLDNYGVDKKPFNLIYNAIQQISSFDNSQTTNRSLDSTIQTSYQI</sequence>
<dbReference type="InParanoid" id="I7MK21"/>
<dbReference type="RefSeq" id="XP_001017677.2">
    <property type="nucleotide sequence ID" value="XM_001017677.2"/>
</dbReference>